<protein>
    <submittedName>
        <fullName evidence="2">Uncharacterized protein</fullName>
    </submittedName>
</protein>
<accession>A0A8H7RR63</accession>
<sequence>MTEETNSQRNQQQHLMLHMETNRVSAPHFSGGNDSEDPLFFLDEFKETVLESAKLWYREEFVHARHTKFDDGTNNCFVSQFPDEFVTSRWKERYRIDYRQRIQVSNKRGSEYMSSKVALAHRYEKASKTTIEIHDKIHDIISGLQLEYRDQIRETLETMKELRRQLSLMERNMNVIRMTVGLGNIPQPRQQHLAVRNQSESQQQHIASVNYNRHDRNHNNREINRNMHYHQQQAEEKLENHLTNALDRMESMFKAYMKALSPNAGSQQIPREILRRPNRSNNNNNNSNSNYEIRCYNCHGTSHMAGACTLPYRTYGSSTHRSNTCSARVQTNEVAPININTNDISQLDQSDFPQG</sequence>
<dbReference type="Gene3D" id="4.10.60.10">
    <property type="entry name" value="Zinc finger, CCHC-type"/>
    <property type="match status" value="1"/>
</dbReference>
<name>A0A8H7RR63_9FUNG</name>
<evidence type="ECO:0000256" key="1">
    <source>
        <dbReference type="SAM" id="Coils"/>
    </source>
</evidence>
<evidence type="ECO:0000313" key="2">
    <source>
        <dbReference type="EMBL" id="KAG2215163.1"/>
    </source>
</evidence>
<feature type="coiled-coil region" evidence="1">
    <location>
        <begin position="145"/>
        <end position="179"/>
    </location>
</feature>
<reference evidence="2 3" key="1">
    <citation type="submission" date="2020-12" db="EMBL/GenBank/DDBJ databases">
        <title>Metabolic potential, ecology and presence of endohyphal bacteria is reflected in genomic diversity of Mucoromycotina.</title>
        <authorList>
            <person name="Muszewska A."/>
            <person name="Okrasinska A."/>
            <person name="Steczkiewicz K."/>
            <person name="Drgas O."/>
            <person name="Orlowska M."/>
            <person name="Perlinska-Lenart U."/>
            <person name="Aleksandrzak-Piekarczyk T."/>
            <person name="Szatraj K."/>
            <person name="Zielenkiewicz U."/>
            <person name="Pilsyk S."/>
            <person name="Malc E."/>
            <person name="Mieczkowski P."/>
            <person name="Kruszewska J.S."/>
            <person name="Biernat P."/>
            <person name="Pawlowska J."/>
        </authorList>
    </citation>
    <scope>NUCLEOTIDE SEQUENCE [LARGE SCALE GENOMIC DNA]</scope>
    <source>
        <strain evidence="2 3">CBS 142.35</strain>
    </source>
</reference>
<comment type="caution">
    <text evidence="2">The sequence shown here is derived from an EMBL/GenBank/DDBJ whole genome shotgun (WGS) entry which is preliminary data.</text>
</comment>
<keyword evidence="3" id="KW-1185">Reference proteome</keyword>
<dbReference type="AlphaFoldDB" id="A0A8H7RR63"/>
<keyword evidence="1" id="KW-0175">Coiled coil</keyword>
<dbReference type="OrthoDB" id="2300813at2759"/>
<dbReference type="EMBL" id="JAEPRB010000542">
    <property type="protein sequence ID" value="KAG2215163.1"/>
    <property type="molecule type" value="Genomic_DNA"/>
</dbReference>
<dbReference type="Proteomes" id="UP000646827">
    <property type="component" value="Unassembled WGS sequence"/>
</dbReference>
<proteinExistence type="predicted"/>
<organism evidence="2 3">
    <name type="scientific">Circinella minor</name>
    <dbReference type="NCBI Taxonomy" id="1195481"/>
    <lineage>
        <taxon>Eukaryota</taxon>
        <taxon>Fungi</taxon>
        <taxon>Fungi incertae sedis</taxon>
        <taxon>Mucoromycota</taxon>
        <taxon>Mucoromycotina</taxon>
        <taxon>Mucoromycetes</taxon>
        <taxon>Mucorales</taxon>
        <taxon>Lichtheimiaceae</taxon>
        <taxon>Circinella</taxon>
    </lineage>
</organism>
<evidence type="ECO:0000313" key="3">
    <source>
        <dbReference type="Proteomes" id="UP000646827"/>
    </source>
</evidence>
<gene>
    <name evidence="2" type="ORF">INT45_010714</name>
</gene>